<dbReference type="InterPro" id="IPR041657">
    <property type="entry name" value="HTH_17"/>
</dbReference>
<organism evidence="2 3">
    <name type="scientific">Actinoallomurus spadix</name>
    <dbReference type="NCBI Taxonomy" id="79912"/>
    <lineage>
        <taxon>Bacteria</taxon>
        <taxon>Bacillati</taxon>
        <taxon>Actinomycetota</taxon>
        <taxon>Actinomycetes</taxon>
        <taxon>Streptosporangiales</taxon>
        <taxon>Thermomonosporaceae</taxon>
        <taxon>Actinoallomurus</taxon>
    </lineage>
</organism>
<keyword evidence="3" id="KW-1185">Reference proteome</keyword>
<sequence length="68" mass="7207">MTDAGVSRLPARLVRPEDAADALGVGRTKVYELMRSGALRSVKIGGLRRIPAAALAEFVAQLEEEDAA</sequence>
<gene>
    <name evidence="2" type="ORF">GCM10010151_54990</name>
</gene>
<reference evidence="2 3" key="1">
    <citation type="journal article" date="2019" name="Int. J. Syst. Evol. Microbiol.">
        <title>The Global Catalogue of Microorganisms (GCM) 10K type strain sequencing project: providing services to taxonomists for standard genome sequencing and annotation.</title>
        <authorList>
            <consortium name="The Broad Institute Genomics Platform"/>
            <consortium name="The Broad Institute Genome Sequencing Center for Infectious Disease"/>
            <person name="Wu L."/>
            <person name="Ma J."/>
        </authorList>
    </citation>
    <scope>NUCLEOTIDE SEQUENCE [LARGE SCALE GENOMIC DNA]</scope>
    <source>
        <strain evidence="2 3">JCM 3146</strain>
    </source>
</reference>
<dbReference type="RefSeq" id="WP_252804269.1">
    <property type="nucleotide sequence ID" value="NZ_BAAABM010000053.1"/>
</dbReference>
<dbReference type="EMBL" id="BAAABM010000053">
    <property type="protein sequence ID" value="GAA0358316.1"/>
    <property type="molecule type" value="Genomic_DNA"/>
</dbReference>
<dbReference type="Proteomes" id="UP001501822">
    <property type="component" value="Unassembled WGS sequence"/>
</dbReference>
<evidence type="ECO:0000259" key="1">
    <source>
        <dbReference type="Pfam" id="PF12728"/>
    </source>
</evidence>
<evidence type="ECO:0000313" key="3">
    <source>
        <dbReference type="Proteomes" id="UP001501822"/>
    </source>
</evidence>
<comment type="caution">
    <text evidence="2">The sequence shown here is derived from an EMBL/GenBank/DDBJ whole genome shotgun (WGS) entry which is preliminary data.</text>
</comment>
<proteinExistence type="predicted"/>
<feature type="domain" description="Helix-turn-helix" evidence="1">
    <location>
        <begin position="15"/>
        <end position="61"/>
    </location>
</feature>
<name>A0ABN0X905_9ACTN</name>
<dbReference type="Pfam" id="PF12728">
    <property type="entry name" value="HTH_17"/>
    <property type="match status" value="1"/>
</dbReference>
<dbReference type="NCBIfam" id="TIGR01764">
    <property type="entry name" value="excise"/>
    <property type="match status" value="1"/>
</dbReference>
<accession>A0ABN0X905</accession>
<evidence type="ECO:0000313" key="2">
    <source>
        <dbReference type="EMBL" id="GAA0358316.1"/>
    </source>
</evidence>
<protein>
    <recommendedName>
        <fullName evidence="1">Helix-turn-helix domain-containing protein</fullName>
    </recommendedName>
</protein>
<dbReference type="InterPro" id="IPR010093">
    <property type="entry name" value="SinI_DNA-bd"/>
</dbReference>